<evidence type="ECO:0000313" key="1">
    <source>
        <dbReference type="EMBL" id="KAL3273920.1"/>
    </source>
</evidence>
<evidence type="ECO:0000313" key="2">
    <source>
        <dbReference type="Proteomes" id="UP001516400"/>
    </source>
</evidence>
<reference evidence="1 2" key="1">
    <citation type="journal article" date="2021" name="BMC Biol.">
        <title>Horizontally acquired antibacterial genes associated with adaptive radiation of ladybird beetles.</title>
        <authorList>
            <person name="Li H.S."/>
            <person name="Tang X.F."/>
            <person name="Huang Y.H."/>
            <person name="Xu Z.Y."/>
            <person name="Chen M.L."/>
            <person name="Du X.Y."/>
            <person name="Qiu B.Y."/>
            <person name="Chen P.T."/>
            <person name="Zhang W."/>
            <person name="Slipinski A."/>
            <person name="Escalona H.E."/>
            <person name="Waterhouse R.M."/>
            <person name="Zwick A."/>
            <person name="Pang H."/>
        </authorList>
    </citation>
    <scope>NUCLEOTIDE SEQUENCE [LARGE SCALE GENOMIC DNA]</scope>
    <source>
        <strain evidence="1">SYSU2018</strain>
    </source>
</reference>
<dbReference type="AlphaFoldDB" id="A0ABD2N6J0"/>
<dbReference type="Proteomes" id="UP001516400">
    <property type="component" value="Unassembled WGS sequence"/>
</dbReference>
<proteinExistence type="predicted"/>
<sequence length="135" mass="16272">NLITKVTIPGADIESDHIPLRADIILRLSRPKEKTVRKTLEPKVLKDEERRSLYEEHLNKELESIRSINDTNEHWLKLKDAFTETNEIFLTNTGRRTRNKWMTENILDLMEKRRQCKVNRKYTEYKSLQEKFEMK</sequence>
<name>A0ABD2N6J0_9CUCU</name>
<gene>
    <name evidence="1" type="ORF">HHI36_015346</name>
</gene>
<dbReference type="EMBL" id="JABFTP020000062">
    <property type="protein sequence ID" value="KAL3273920.1"/>
    <property type="molecule type" value="Genomic_DNA"/>
</dbReference>
<keyword evidence="2" id="KW-1185">Reference proteome</keyword>
<organism evidence="1 2">
    <name type="scientific">Cryptolaemus montrouzieri</name>
    <dbReference type="NCBI Taxonomy" id="559131"/>
    <lineage>
        <taxon>Eukaryota</taxon>
        <taxon>Metazoa</taxon>
        <taxon>Ecdysozoa</taxon>
        <taxon>Arthropoda</taxon>
        <taxon>Hexapoda</taxon>
        <taxon>Insecta</taxon>
        <taxon>Pterygota</taxon>
        <taxon>Neoptera</taxon>
        <taxon>Endopterygota</taxon>
        <taxon>Coleoptera</taxon>
        <taxon>Polyphaga</taxon>
        <taxon>Cucujiformia</taxon>
        <taxon>Coccinelloidea</taxon>
        <taxon>Coccinellidae</taxon>
        <taxon>Scymninae</taxon>
        <taxon>Scymnini</taxon>
        <taxon>Cryptolaemus</taxon>
    </lineage>
</organism>
<accession>A0ABD2N6J0</accession>
<feature type="non-terminal residue" evidence="1">
    <location>
        <position position="1"/>
    </location>
</feature>
<comment type="caution">
    <text evidence="1">The sequence shown here is derived from an EMBL/GenBank/DDBJ whole genome shotgun (WGS) entry which is preliminary data.</text>
</comment>
<protein>
    <submittedName>
        <fullName evidence="1">Uncharacterized protein</fullName>
    </submittedName>
</protein>